<feature type="signal peptide" evidence="1">
    <location>
        <begin position="1"/>
        <end position="26"/>
    </location>
</feature>
<evidence type="ECO:0000313" key="2">
    <source>
        <dbReference type="EMBL" id="KAL0114717.1"/>
    </source>
</evidence>
<feature type="chain" id="PRO_5043520093" evidence="1">
    <location>
        <begin position="27"/>
        <end position="470"/>
    </location>
</feature>
<keyword evidence="1" id="KW-0732">Signal</keyword>
<name>A0AAW2FLC1_9HYME</name>
<protein>
    <submittedName>
        <fullName evidence="2">Uncharacterized protein</fullName>
    </submittedName>
</protein>
<dbReference type="Proteomes" id="UP001430953">
    <property type="component" value="Unassembled WGS sequence"/>
</dbReference>
<sequence>MIVRPNGTLWAIAVLVLLASVSFSESVKLRKPRRRTTARAAHQQSRVGPVIIKVMHKYTDDGAARAASRGCVNGNCRNAHDKFNLGVNEAISEEKNFLPDKESLRYVVHPEEYERYILKKSTRHASRHKRESIAFSEPHSLNASDRTVIDYRDDANRLPRNLTRVPLYRTNTRNSPRSSSEANRARRSLAADYFSRRNDSDYYAQRRAVMERYYARQREINARYANRTNAASRSEHNDVSQHRPAATNNVLFDFERVYPSANSTARNGTTFHLLSPKTDLAFSNESRYNKIPTELDTRRSVIPEIDLGFKSDADLSQTRSSGNIERNALDFFDTSTPCANLSGIFPSKTRPKNYTEPWDHDHTSADNENVKNTRQWGPCEGKIVYQHNLLLGLTGPSNLDAFFEVIIQGPVCITCVEALRYNETRAVVTLHSGGRGYDHAKLRLLGYKNEGFSYIIKVWGVKKIGQTCDK</sequence>
<keyword evidence="3" id="KW-1185">Reference proteome</keyword>
<accession>A0AAW2FLC1</accession>
<comment type="caution">
    <text evidence="2">The sequence shown here is derived from an EMBL/GenBank/DDBJ whole genome shotgun (WGS) entry which is preliminary data.</text>
</comment>
<dbReference type="Pfam" id="PF15868">
    <property type="entry name" value="MBF2"/>
    <property type="match status" value="1"/>
</dbReference>
<dbReference type="EMBL" id="JADYXP020000011">
    <property type="protein sequence ID" value="KAL0114717.1"/>
    <property type="molecule type" value="Genomic_DNA"/>
</dbReference>
<gene>
    <name evidence="2" type="ORF">PUN28_011788</name>
</gene>
<proteinExistence type="predicted"/>
<organism evidence="2 3">
    <name type="scientific">Cardiocondyla obscurior</name>
    <dbReference type="NCBI Taxonomy" id="286306"/>
    <lineage>
        <taxon>Eukaryota</taxon>
        <taxon>Metazoa</taxon>
        <taxon>Ecdysozoa</taxon>
        <taxon>Arthropoda</taxon>
        <taxon>Hexapoda</taxon>
        <taxon>Insecta</taxon>
        <taxon>Pterygota</taxon>
        <taxon>Neoptera</taxon>
        <taxon>Endopterygota</taxon>
        <taxon>Hymenoptera</taxon>
        <taxon>Apocrita</taxon>
        <taxon>Aculeata</taxon>
        <taxon>Formicoidea</taxon>
        <taxon>Formicidae</taxon>
        <taxon>Myrmicinae</taxon>
        <taxon>Cardiocondyla</taxon>
    </lineage>
</organism>
<dbReference type="InterPro" id="IPR031734">
    <property type="entry name" value="MBF2"/>
</dbReference>
<reference evidence="2 3" key="1">
    <citation type="submission" date="2023-03" db="EMBL/GenBank/DDBJ databases">
        <title>High recombination rates correlate with genetic variation in Cardiocondyla obscurior ants.</title>
        <authorList>
            <person name="Errbii M."/>
        </authorList>
    </citation>
    <scope>NUCLEOTIDE SEQUENCE [LARGE SCALE GENOMIC DNA]</scope>
    <source>
        <strain evidence="2">Alpha-2009</strain>
        <tissue evidence="2">Whole body</tissue>
    </source>
</reference>
<evidence type="ECO:0000256" key="1">
    <source>
        <dbReference type="SAM" id="SignalP"/>
    </source>
</evidence>
<evidence type="ECO:0000313" key="3">
    <source>
        <dbReference type="Proteomes" id="UP001430953"/>
    </source>
</evidence>
<dbReference type="AlphaFoldDB" id="A0AAW2FLC1"/>